<evidence type="ECO:0000313" key="1">
    <source>
        <dbReference type="EMBL" id="KAF9067431.1"/>
    </source>
</evidence>
<accession>A0A9P5PKS0</accession>
<evidence type="ECO:0000313" key="2">
    <source>
        <dbReference type="Proteomes" id="UP000772434"/>
    </source>
</evidence>
<organism evidence="1 2">
    <name type="scientific">Rhodocollybia butyracea</name>
    <dbReference type="NCBI Taxonomy" id="206335"/>
    <lineage>
        <taxon>Eukaryota</taxon>
        <taxon>Fungi</taxon>
        <taxon>Dikarya</taxon>
        <taxon>Basidiomycota</taxon>
        <taxon>Agaricomycotina</taxon>
        <taxon>Agaricomycetes</taxon>
        <taxon>Agaricomycetidae</taxon>
        <taxon>Agaricales</taxon>
        <taxon>Marasmiineae</taxon>
        <taxon>Omphalotaceae</taxon>
        <taxon>Rhodocollybia</taxon>
    </lineage>
</organism>
<dbReference type="EMBL" id="JADNRY010000073">
    <property type="protein sequence ID" value="KAF9067431.1"/>
    <property type="molecule type" value="Genomic_DNA"/>
</dbReference>
<dbReference type="OrthoDB" id="2998255at2759"/>
<dbReference type="AlphaFoldDB" id="A0A9P5PKS0"/>
<protein>
    <submittedName>
        <fullName evidence="1">Uncharacterized protein</fullName>
    </submittedName>
</protein>
<sequence>MHDCVSDRVRLTRYFQLSSSQLGIMPRNDYTTDQLFDSDALIKEVTSSKPMQSRQDEFLLTPGELGWDQNNQYFHDSEQQQRFFACALATLQDPHKQNCRRRLLGFLSVISKCIDEEGLLPFFVEHNRSALRFHQQPFLRALAGWVLEPRSKTECERLLYCLEETPEGLEHCALHCDDLEDGLIASVHSLGELQFGRERAIPKHFFSILSAVLYVATEEKKTAKVAKRVKAAIKEQGLESLDSSWPRDISDVSCVSIDDGIAQMATWIDAFPINPDVYAILASLMALYPHQVILRVEQHQSICLHALTNLKMINEVLQPEQRYYSNEDLLIMLAHIARFYDAVLNDLNHSNLIKLVSPPVELLRGAGFGEVDRYQKQLVLICGVFIDVIPEILAGSNTQSGTGGYEAKAKACINTFERLGRKA</sequence>
<reference evidence="1" key="1">
    <citation type="submission" date="2020-11" db="EMBL/GenBank/DDBJ databases">
        <authorList>
            <consortium name="DOE Joint Genome Institute"/>
            <person name="Ahrendt S."/>
            <person name="Riley R."/>
            <person name="Andreopoulos W."/>
            <person name="Labutti K."/>
            <person name="Pangilinan J."/>
            <person name="Ruiz-Duenas F.J."/>
            <person name="Barrasa J.M."/>
            <person name="Sanchez-Garcia M."/>
            <person name="Camarero S."/>
            <person name="Miyauchi S."/>
            <person name="Serrano A."/>
            <person name="Linde D."/>
            <person name="Babiker R."/>
            <person name="Drula E."/>
            <person name="Ayuso-Fernandez I."/>
            <person name="Pacheco R."/>
            <person name="Padilla G."/>
            <person name="Ferreira P."/>
            <person name="Barriuso J."/>
            <person name="Kellner H."/>
            <person name="Castanera R."/>
            <person name="Alfaro M."/>
            <person name="Ramirez L."/>
            <person name="Pisabarro A.G."/>
            <person name="Kuo A."/>
            <person name="Tritt A."/>
            <person name="Lipzen A."/>
            <person name="He G."/>
            <person name="Yan M."/>
            <person name="Ng V."/>
            <person name="Cullen D."/>
            <person name="Martin F."/>
            <person name="Rosso M.-N."/>
            <person name="Henrissat B."/>
            <person name="Hibbett D."/>
            <person name="Martinez A.T."/>
            <person name="Grigoriev I.V."/>
        </authorList>
    </citation>
    <scope>NUCLEOTIDE SEQUENCE</scope>
    <source>
        <strain evidence="1">AH 40177</strain>
    </source>
</reference>
<gene>
    <name evidence="1" type="ORF">BDP27DRAFT_1403821</name>
</gene>
<comment type="caution">
    <text evidence="1">The sequence shown here is derived from an EMBL/GenBank/DDBJ whole genome shotgun (WGS) entry which is preliminary data.</text>
</comment>
<name>A0A9P5PKS0_9AGAR</name>
<dbReference type="Proteomes" id="UP000772434">
    <property type="component" value="Unassembled WGS sequence"/>
</dbReference>
<proteinExistence type="predicted"/>
<keyword evidence="2" id="KW-1185">Reference proteome</keyword>